<protein>
    <submittedName>
        <fullName evidence="1">Uncharacterized protein</fullName>
    </submittedName>
</protein>
<accession>A0AAP0EYF9</accession>
<gene>
    <name evidence="1" type="ORF">Syun_026138</name>
</gene>
<reference evidence="1 2" key="1">
    <citation type="submission" date="2024-01" db="EMBL/GenBank/DDBJ databases">
        <title>Genome assemblies of Stephania.</title>
        <authorList>
            <person name="Yang L."/>
        </authorList>
    </citation>
    <scope>NUCLEOTIDE SEQUENCE [LARGE SCALE GENOMIC DNA]</scope>
    <source>
        <strain evidence="1">YNDBR</strain>
        <tissue evidence="1">Leaf</tissue>
    </source>
</reference>
<organism evidence="1 2">
    <name type="scientific">Stephania yunnanensis</name>
    <dbReference type="NCBI Taxonomy" id="152371"/>
    <lineage>
        <taxon>Eukaryota</taxon>
        <taxon>Viridiplantae</taxon>
        <taxon>Streptophyta</taxon>
        <taxon>Embryophyta</taxon>
        <taxon>Tracheophyta</taxon>
        <taxon>Spermatophyta</taxon>
        <taxon>Magnoliopsida</taxon>
        <taxon>Ranunculales</taxon>
        <taxon>Menispermaceae</taxon>
        <taxon>Menispermoideae</taxon>
        <taxon>Cissampelideae</taxon>
        <taxon>Stephania</taxon>
    </lineage>
</organism>
<dbReference type="Proteomes" id="UP001420932">
    <property type="component" value="Unassembled WGS sequence"/>
</dbReference>
<evidence type="ECO:0000313" key="2">
    <source>
        <dbReference type="Proteomes" id="UP001420932"/>
    </source>
</evidence>
<sequence>MSQRNIPFLFYAHDSIVNGANGIAYSSSPSVVLWVKFGSSGREMIDAICDAFHISSTDNIVHMTSLELILLLIPSMIRASLPPRRRLLSCLKALERLL</sequence>
<dbReference type="EMBL" id="JBBNAF010000011">
    <property type="protein sequence ID" value="KAK9099093.1"/>
    <property type="molecule type" value="Genomic_DNA"/>
</dbReference>
<name>A0AAP0EYF9_9MAGN</name>
<keyword evidence="2" id="KW-1185">Reference proteome</keyword>
<proteinExistence type="predicted"/>
<comment type="caution">
    <text evidence="1">The sequence shown here is derived from an EMBL/GenBank/DDBJ whole genome shotgun (WGS) entry which is preliminary data.</text>
</comment>
<dbReference type="AlphaFoldDB" id="A0AAP0EYF9"/>
<evidence type="ECO:0000313" key="1">
    <source>
        <dbReference type="EMBL" id="KAK9099093.1"/>
    </source>
</evidence>